<feature type="domain" description="HAMP" evidence="11">
    <location>
        <begin position="182"/>
        <end position="235"/>
    </location>
</feature>
<keyword evidence="7 8" id="KW-0472">Membrane</keyword>
<evidence type="ECO:0000256" key="3">
    <source>
        <dbReference type="ARBA" id="ARBA00012438"/>
    </source>
</evidence>
<evidence type="ECO:0000313" key="12">
    <source>
        <dbReference type="EMBL" id="MDN3576542.1"/>
    </source>
</evidence>
<dbReference type="RefSeq" id="WP_290332103.1">
    <property type="nucleotide sequence ID" value="NZ_JAUFPU010000005.1"/>
</dbReference>
<dbReference type="InterPro" id="IPR003660">
    <property type="entry name" value="HAMP_dom"/>
</dbReference>
<dbReference type="Pfam" id="PF17152">
    <property type="entry name" value="CHASE8"/>
    <property type="match status" value="1"/>
</dbReference>
<keyword evidence="13" id="KW-1185">Reference proteome</keyword>
<evidence type="ECO:0000313" key="13">
    <source>
        <dbReference type="Proteomes" id="UP001180081"/>
    </source>
</evidence>
<keyword evidence="12" id="KW-0547">Nucleotide-binding</keyword>
<keyword evidence="5" id="KW-0808">Transferase</keyword>
<protein>
    <recommendedName>
        <fullName evidence="3">histidine kinase</fullName>
        <ecNumber evidence="3">2.7.13.3</ecNumber>
    </recommendedName>
</protein>
<keyword evidence="6" id="KW-0418">Kinase</keyword>
<dbReference type="Gene3D" id="6.10.340.10">
    <property type="match status" value="1"/>
</dbReference>
<dbReference type="InterPro" id="IPR003594">
    <property type="entry name" value="HATPase_dom"/>
</dbReference>
<dbReference type="Gene3D" id="1.10.287.130">
    <property type="match status" value="1"/>
</dbReference>
<dbReference type="InterPro" id="IPR035965">
    <property type="entry name" value="PAS-like_dom_sf"/>
</dbReference>
<reference evidence="12" key="1">
    <citation type="journal article" date="2014" name="Int. J. Syst. Evol. Microbiol.">
        <title>Complete genome of a new Firmicutes species belonging to the dominant human colonic microbiota ('Ruminococcus bicirculans') reveals two chromosomes and a selective capacity to utilize plant glucans.</title>
        <authorList>
            <consortium name="NISC Comparative Sequencing Program"/>
            <person name="Wegmann U."/>
            <person name="Louis P."/>
            <person name="Goesmann A."/>
            <person name="Henrissat B."/>
            <person name="Duncan S.H."/>
            <person name="Flint H.J."/>
        </authorList>
    </citation>
    <scope>NUCLEOTIDE SEQUENCE</scope>
    <source>
        <strain evidence="12">CECT 7703</strain>
    </source>
</reference>
<evidence type="ECO:0000256" key="7">
    <source>
        <dbReference type="ARBA" id="ARBA00023136"/>
    </source>
</evidence>
<organism evidence="12 13">
    <name type="scientific">Chitinimonas viridis</name>
    <dbReference type="NCBI Taxonomy" id="664880"/>
    <lineage>
        <taxon>Bacteria</taxon>
        <taxon>Pseudomonadati</taxon>
        <taxon>Pseudomonadota</taxon>
        <taxon>Betaproteobacteria</taxon>
        <taxon>Neisseriales</taxon>
        <taxon>Chitinibacteraceae</taxon>
        <taxon>Chitinimonas</taxon>
    </lineage>
</organism>
<accession>A0ABT8B2Q3</accession>
<keyword evidence="8" id="KW-0812">Transmembrane</keyword>
<comment type="catalytic activity">
    <reaction evidence="1">
        <text>ATP + protein L-histidine = ADP + protein N-phospho-L-histidine.</text>
        <dbReference type="EC" id="2.7.13.3"/>
    </reaction>
</comment>
<evidence type="ECO:0000259" key="9">
    <source>
        <dbReference type="PROSITE" id="PS50109"/>
    </source>
</evidence>
<dbReference type="Pfam" id="PF08447">
    <property type="entry name" value="PAS_3"/>
    <property type="match status" value="1"/>
</dbReference>
<evidence type="ECO:0000256" key="4">
    <source>
        <dbReference type="ARBA" id="ARBA00022553"/>
    </source>
</evidence>
<evidence type="ECO:0000256" key="1">
    <source>
        <dbReference type="ARBA" id="ARBA00000085"/>
    </source>
</evidence>
<dbReference type="Pfam" id="PF00512">
    <property type="entry name" value="HisKA"/>
    <property type="match status" value="1"/>
</dbReference>
<dbReference type="SUPFAM" id="SSF55874">
    <property type="entry name" value="ATPase domain of HSP90 chaperone/DNA topoisomerase II/histidine kinase"/>
    <property type="match status" value="1"/>
</dbReference>
<feature type="transmembrane region" description="Helical" evidence="8">
    <location>
        <begin position="12"/>
        <end position="35"/>
    </location>
</feature>
<feature type="domain" description="Histidine kinase" evidence="9">
    <location>
        <begin position="416"/>
        <end position="630"/>
    </location>
</feature>
<dbReference type="SUPFAM" id="SSF55785">
    <property type="entry name" value="PYP-like sensor domain (PAS domain)"/>
    <property type="match status" value="1"/>
</dbReference>
<proteinExistence type="predicted"/>
<feature type="transmembrane region" description="Helical" evidence="8">
    <location>
        <begin position="159"/>
        <end position="180"/>
    </location>
</feature>
<name>A0ABT8B2Q3_9NEIS</name>
<dbReference type="Pfam" id="PF02518">
    <property type="entry name" value="HATPase_c"/>
    <property type="match status" value="1"/>
</dbReference>
<evidence type="ECO:0000256" key="6">
    <source>
        <dbReference type="ARBA" id="ARBA00022777"/>
    </source>
</evidence>
<reference evidence="12" key="2">
    <citation type="submission" date="2023-06" db="EMBL/GenBank/DDBJ databases">
        <authorList>
            <person name="Lucena T."/>
            <person name="Sun Q."/>
        </authorList>
    </citation>
    <scope>NUCLEOTIDE SEQUENCE</scope>
    <source>
        <strain evidence="12">CECT 7703</strain>
    </source>
</reference>
<dbReference type="InterPro" id="IPR033417">
    <property type="entry name" value="CHASE8"/>
</dbReference>
<comment type="caution">
    <text evidence="12">The sequence shown here is derived from an EMBL/GenBank/DDBJ whole genome shotgun (WGS) entry which is preliminary data.</text>
</comment>
<dbReference type="PANTHER" id="PTHR42878">
    <property type="entry name" value="TWO-COMPONENT HISTIDINE KINASE"/>
    <property type="match status" value="1"/>
</dbReference>
<dbReference type="GO" id="GO:0005524">
    <property type="term" value="F:ATP binding"/>
    <property type="evidence" value="ECO:0007669"/>
    <property type="project" value="UniProtKB-KW"/>
</dbReference>
<keyword evidence="4" id="KW-0597">Phosphoprotein</keyword>
<evidence type="ECO:0000259" key="11">
    <source>
        <dbReference type="PROSITE" id="PS50885"/>
    </source>
</evidence>
<dbReference type="Proteomes" id="UP001180081">
    <property type="component" value="Unassembled WGS sequence"/>
</dbReference>
<gene>
    <name evidence="12" type="ORF">QWZ03_07155</name>
</gene>
<sequence length="630" mass="70084">MKLRYGLRSIRYKLLLTLLASNLCTLLVAAVVLTYNDLHEYRQNLSSELDTQAEILGQASIAALEFNDPKVAQENLALLKIKPGIIAAGLYTATGTLFAGYSREHTQPHRFPTLPGLDGIQTADDEMWLYKRVVNQQEILGTVYLRAQYDLQQRLEHHLGILAGVGLLSLLASLLISTWLQAYVSKPITSVSNTALQVVSSRDFSLRAHKSTDDEIGYLVDAFNEMLAEIGRRTEAIEASQQALEHEVAERRETQLALQHSERRNRSLLTAMSVTIWISDKLGGFTTEQPAWADYTGQALADYQGLGWRSAFHPDDQGHLDRAWARALSQPASFELAARLWHAGSGRHRHITLRTAPLFDQAGELVEWIGGISDTDDRYAAEQAVAQLNAELEQRVAERTAELEAVNKDLESFSYSVSHDLRAPVRAIGGFAALLNQHQGAQLNTEGQRLLGIVRSEASRMGYLIDDLLAFSRLGRQAMQLKPLDMMALVQSTYSHLESQHQGPPVQFRLDNLPDTLGDMSLLRQVWVNLLSNALKFSSKQAQPSIEVGAISDDEKHTYYVRDNGTGFDPAYKQKLFGVFQRLHDAADYPGTGVGLALAQRIINRHNGTIWADSTPGEGATFYFTLPRSH</sequence>
<dbReference type="Gene3D" id="3.30.565.10">
    <property type="entry name" value="Histidine kinase-like ATPase, C-terminal domain"/>
    <property type="match status" value="1"/>
</dbReference>
<dbReference type="InterPro" id="IPR003661">
    <property type="entry name" value="HisK_dim/P_dom"/>
</dbReference>
<dbReference type="InterPro" id="IPR000700">
    <property type="entry name" value="PAS-assoc_C"/>
</dbReference>
<dbReference type="InterPro" id="IPR050351">
    <property type="entry name" value="BphY/WalK/GraS-like"/>
</dbReference>
<dbReference type="SUPFAM" id="SSF158472">
    <property type="entry name" value="HAMP domain-like"/>
    <property type="match status" value="1"/>
</dbReference>
<keyword evidence="12" id="KW-0067">ATP-binding</keyword>
<dbReference type="SMART" id="SM00304">
    <property type="entry name" value="HAMP"/>
    <property type="match status" value="1"/>
</dbReference>
<keyword evidence="8" id="KW-1133">Transmembrane helix</keyword>
<dbReference type="PANTHER" id="PTHR42878:SF15">
    <property type="entry name" value="BACTERIOPHYTOCHROME"/>
    <property type="match status" value="1"/>
</dbReference>
<dbReference type="PROSITE" id="PS50113">
    <property type="entry name" value="PAC"/>
    <property type="match status" value="1"/>
</dbReference>
<dbReference type="EMBL" id="JAUFPU010000005">
    <property type="protein sequence ID" value="MDN3576542.1"/>
    <property type="molecule type" value="Genomic_DNA"/>
</dbReference>
<dbReference type="PRINTS" id="PR00344">
    <property type="entry name" value="BCTRLSENSOR"/>
</dbReference>
<dbReference type="Gene3D" id="3.30.450.20">
    <property type="entry name" value="PAS domain"/>
    <property type="match status" value="1"/>
</dbReference>
<dbReference type="PROSITE" id="PS50885">
    <property type="entry name" value="HAMP"/>
    <property type="match status" value="1"/>
</dbReference>
<dbReference type="SMART" id="SM00388">
    <property type="entry name" value="HisKA"/>
    <property type="match status" value="1"/>
</dbReference>
<evidence type="ECO:0000256" key="2">
    <source>
        <dbReference type="ARBA" id="ARBA00004370"/>
    </source>
</evidence>
<feature type="transmembrane region" description="Helical" evidence="8">
    <location>
        <begin position="84"/>
        <end position="101"/>
    </location>
</feature>
<dbReference type="InterPro" id="IPR000014">
    <property type="entry name" value="PAS"/>
</dbReference>
<dbReference type="SUPFAM" id="SSF47384">
    <property type="entry name" value="Homodimeric domain of signal transducing histidine kinase"/>
    <property type="match status" value="1"/>
</dbReference>
<dbReference type="CDD" id="cd00130">
    <property type="entry name" value="PAS"/>
    <property type="match status" value="1"/>
</dbReference>
<dbReference type="InterPro" id="IPR004358">
    <property type="entry name" value="Sig_transdc_His_kin-like_C"/>
</dbReference>
<comment type="subcellular location">
    <subcellularLocation>
        <location evidence="2">Membrane</location>
    </subcellularLocation>
</comment>
<dbReference type="EC" id="2.7.13.3" evidence="3"/>
<dbReference type="PROSITE" id="PS50109">
    <property type="entry name" value="HIS_KIN"/>
    <property type="match status" value="1"/>
</dbReference>
<dbReference type="InterPro" id="IPR036890">
    <property type="entry name" value="HATPase_C_sf"/>
</dbReference>
<dbReference type="InterPro" id="IPR013655">
    <property type="entry name" value="PAS_fold_3"/>
</dbReference>
<dbReference type="InterPro" id="IPR005467">
    <property type="entry name" value="His_kinase_dom"/>
</dbReference>
<dbReference type="CDD" id="cd00082">
    <property type="entry name" value="HisKA"/>
    <property type="match status" value="1"/>
</dbReference>
<dbReference type="CDD" id="cd06225">
    <property type="entry name" value="HAMP"/>
    <property type="match status" value="1"/>
</dbReference>
<evidence type="ECO:0000256" key="5">
    <source>
        <dbReference type="ARBA" id="ARBA00022679"/>
    </source>
</evidence>
<dbReference type="InterPro" id="IPR036097">
    <property type="entry name" value="HisK_dim/P_sf"/>
</dbReference>
<evidence type="ECO:0000259" key="10">
    <source>
        <dbReference type="PROSITE" id="PS50113"/>
    </source>
</evidence>
<feature type="domain" description="PAC" evidence="10">
    <location>
        <begin position="334"/>
        <end position="387"/>
    </location>
</feature>
<evidence type="ECO:0000256" key="8">
    <source>
        <dbReference type="SAM" id="Phobius"/>
    </source>
</evidence>
<dbReference type="NCBIfam" id="TIGR00229">
    <property type="entry name" value="sensory_box"/>
    <property type="match status" value="1"/>
</dbReference>
<dbReference type="SMART" id="SM00387">
    <property type="entry name" value="HATPase_c"/>
    <property type="match status" value="1"/>
</dbReference>